<keyword evidence="2" id="KW-1185">Reference proteome</keyword>
<evidence type="ECO:0000313" key="1">
    <source>
        <dbReference type="EMBL" id="MFM9613883.1"/>
    </source>
</evidence>
<proteinExistence type="predicted"/>
<dbReference type="RefSeq" id="WP_409122756.1">
    <property type="nucleotide sequence ID" value="NZ_JBJVNI010000023.1"/>
</dbReference>
<sequence length="126" mass="13519">MNTSQPIYVPRAGQAIHGARRARQRTEFVRVVASQLDQIAPGTARVLVTPVTSEGRTRKVVALEGVNGAVEADRAQHAAAYGLLTRAFPLADWSRPRVYDVRTGVLSVNEPFVPAELGLDSSGGAR</sequence>
<reference evidence="1 2" key="1">
    <citation type="submission" date="2024-12" db="EMBL/GenBank/DDBJ databases">
        <title>Forecasting of Potato common scab and diversities of Pathogenic streptomyces spp. in china.</title>
        <authorList>
            <person name="Handique U."/>
            <person name="Wu J."/>
        </authorList>
    </citation>
    <scope>NUCLEOTIDE SEQUENCE [LARGE SCALE GENOMIC DNA]</scope>
    <source>
        <strain evidence="1 2">ZRIMU1530</strain>
    </source>
</reference>
<dbReference type="EMBL" id="JBJVNI010000023">
    <property type="protein sequence ID" value="MFM9613883.1"/>
    <property type="molecule type" value="Genomic_DNA"/>
</dbReference>
<dbReference type="Proteomes" id="UP001631957">
    <property type="component" value="Unassembled WGS sequence"/>
</dbReference>
<name>A0ABW9I4E0_9ACTN</name>
<accession>A0ABW9I4E0</accession>
<protein>
    <submittedName>
        <fullName evidence="1">Uncharacterized protein</fullName>
    </submittedName>
</protein>
<organism evidence="1 2">
    <name type="scientific">Streptomyces niveiscabiei</name>
    <dbReference type="NCBI Taxonomy" id="164115"/>
    <lineage>
        <taxon>Bacteria</taxon>
        <taxon>Bacillati</taxon>
        <taxon>Actinomycetota</taxon>
        <taxon>Actinomycetes</taxon>
        <taxon>Kitasatosporales</taxon>
        <taxon>Streptomycetaceae</taxon>
        <taxon>Streptomyces</taxon>
    </lineage>
</organism>
<evidence type="ECO:0000313" key="2">
    <source>
        <dbReference type="Proteomes" id="UP001631957"/>
    </source>
</evidence>
<comment type="caution">
    <text evidence="1">The sequence shown here is derived from an EMBL/GenBank/DDBJ whole genome shotgun (WGS) entry which is preliminary data.</text>
</comment>
<gene>
    <name evidence="1" type="ORF">ACKI18_35010</name>
</gene>